<evidence type="ECO:0000313" key="3">
    <source>
        <dbReference type="Proteomes" id="UP001215097"/>
    </source>
</evidence>
<name>A0ABY7XSR3_MICLT</name>
<accession>A0ABY7XSR3</accession>
<keyword evidence="3" id="KW-1185">Reference proteome</keyword>
<feature type="compositionally biased region" description="Low complexity" evidence="1">
    <location>
        <begin position="18"/>
        <end position="36"/>
    </location>
</feature>
<evidence type="ECO:0008006" key="4">
    <source>
        <dbReference type="Google" id="ProtNLM"/>
    </source>
</evidence>
<organism evidence="2 3">
    <name type="scientific">Microbacterium luteolum</name>
    <name type="common">Aureobacterium luteolum</name>
    <dbReference type="NCBI Taxonomy" id="69367"/>
    <lineage>
        <taxon>Bacteria</taxon>
        <taxon>Bacillati</taxon>
        <taxon>Actinomycetota</taxon>
        <taxon>Actinomycetes</taxon>
        <taxon>Micrococcales</taxon>
        <taxon>Microbacteriaceae</taxon>
        <taxon>Microbacterium</taxon>
    </lineage>
</organism>
<dbReference type="Proteomes" id="UP001215097">
    <property type="component" value="Chromosome"/>
</dbReference>
<reference evidence="2 3" key="1">
    <citation type="submission" date="2021-06" db="EMBL/GenBank/DDBJ databases">
        <title>Genome-based taxonomic framework of Microbacterium strains isolated from marine environment, the description of four new species and reclassification of four preexisting species.</title>
        <authorList>
            <person name="Lee S.D."/>
            <person name="Kim S.-M."/>
            <person name="Byeon Y.-S."/>
            <person name="Yang H.L."/>
            <person name="Kim I.S."/>
        </authorList>
    </citation>
    <scope>NUCLEOTIDE SEQUENCE [LARGE SCALE GENOMIC DNA]</scope>
    <source>
        <strain evidence="2 3">KACC 14465</strain>
    </source>
</reference>
<evidence type="ECO:0000256" key="1">
    <source>
        <dbReference type="SAM" id="MobiDB-lite"/>
    </source>
</evidence>
<gene>
    <name evidence="2" type="ORF">KV395_18480</name>
</gene>
<protein>
    <recommendedName>
        <fullName evidence="4">DUF3558 domain-containing protein</fullName>
    </recommendedName>
</protein>
<proteinExistence type="predicted"/>
<sequence>MLLVASALVACAPLPQDARSAPPAGPSSEPSAAASAPPTPEVLTASIPRDETLLGELPASSGSAQAGPFDNPTGRVALYIRCVGEGDVVVEIAGAAAVTQACQADADDPGSRNTLDVWATDDIVITGSAESTALWTAAVTSIPNL</sequence>
<dbReference type="RefSeq" id="WP_282215279.1">
    <property type="nucleotide sequence ID" value="NZ_BAAAUN010000001.1"/>
</dbReference>
<dbReference type="EMBL" id="CP078075">
    <property type="protein sequence ID" value="WDM45114.1"/>
    <property type="molecule type" value="Genomic_DNA"/>
</dbReference>
<evidence type="ECO:0000313" key="2">
    <source>
        <dbReference type="EMBL" id="WDM45114.1"/>
    </source>
</evidence>
<feature type="region of interest" description="Disordered" evidence="1">
    <location>
        <begin position="16"/>
        <end position="72"/>
    </location>
</feature>